<sequence>MRVLLLCLLAAAAYGQVADKANARYRTAEGREGMLVTLGAPDRPDRIHAETIVKVLKIKPGQTVADIGTGAGALLNVLAPSVGEQGKVYAEDIFDDFLSAARKRHAGAKNITFVLGNEKDVKLPEGCCDVAVTVDAYHHYDYPAEMLASIHKALKPGGRFAVVDYYRRPGAMGPGGNPMEHIRIDKDAVIAEVQAHGFKLLETTDTVAGSQYIAVFTR</sequence>
<dbReference type="CDD" id="cd02440">
    <property type="entry name" value="AdoMet_MTases"/>
    <property type="match status" value="1"/>
</dbReference>
<dbReference type="AlphaFoldDB" id="A0A7S7NXU9"/>
<dbReference type="InterPro" id="IPR029063">
    <property type="entry name" value="SAM-dependent_MTases_sf"/>
</dbReference>
<dbReference type="SUPFAM" id="SSF53335">
    <property type="entry name" value="S-adenosyl-L-methionine-dependent methyltransferases"/>
    <property type="match status" value="1"/>
</dbReference>
<dbReference type="PANTHER" id="PTHR43861">
    <property type="entry name" value="TRANS-ACONITATE 2-METHYLTRANSFERASE-RELATED"/>
    <property type="match status" value="1"/>
</dbReference>
<organism evidence="2 3">
    <name type="scientific">Paludibaculum fermentans</name>
    <dbReference type="NCBI Taxonomy" id="1473598"/>
    <lineage>
        <taxon>Bacteria</taxon>
        <taxon>Pseudomonadati</taxon>
        <taxon>Acidobacteriota</taxon>
        <taxon>Terriglobia</taxon>
        <taxon>Bryobacterales</taxon>
        <taxon>Bryobacteraceae</taxon>
        <taxon>Paludibaculum</taxon>
    </lineage>
</organism>
<feature type="domain" description="Methyltransferase type 11" evidence="1">
    <location>
        <begin position="66"/>
        <end position="161"/>
    </location>
</feature>
<evidence type="ECO:0000313" key="2">
    <source>
        <dbReference type="EMBL" id="QOY91783.1"/>
    </source>
</evidence>
<dbReference type="EMBL" id="CP063849">
    <property type="protein sequence ID" value="QOY91783.1"/>
    <property type="molecule type" value="Genomic_DNA"/>
</dbReference>
<dbReference type="Pfam" id="PF08241">
    <property type="entry name" value="Methyltransf_11"/>
    <property type="match status" value="1"/>
</dbReference>
<dbReference type="KEGG" id="pfer:IRI77_18125"/>
<dbReference type="GO" id="GO:0008757">
    <property type="term" value="F:S-adenosylmethionine-dependent methyltransferase activity"/>
    <property type="evidence" value="ECO:0007669"/>
    <property type="project" value="InterPro"/>
</dbReference>
<dbReference type="GO" id="GO:0032259">
    <property type="term" value="P:methylation"/>
    <property type="evidence" value="ECO:0007669"/>
    <property type="project" value="UniProtKB-KW"/>
</dbReference>
<reference evidence="2 3" key="1">
    <citation type="submission" date="2020-10" db="EMBL/GenBank/DDBJ databases">
        <title>Complete genome sequence of Paludibaculum fermentans P105T, a facultatively anaerobic acidobacterium capable of dissimilatory Fe(III) reduction.</title>
        <authorList>
            <person name="Dedysh S.N."/>
            <person name="Beletsky A.V."/>
            <person name="Kulichevskaya I.S."/>
            <person name="Mardanov A.V."/>
            <person name="Ravin N.V."/>
        </authorList>
    </citation>
    <scope>NUCLEOTIDE SEQUENCE [LARGE SCALE GENOMIC DNA]</scope>
    <source>
        <strain evidence="2 3">P105</strain>
    </source>
</reference>
<evidence type="ECO:0000313" key="3">
    <source>
        <dbReference type="Proteomes" id="UP000593892"/>
    </source>
</evidence>
<dbReference type="RefSeq" id="WP_194453437.1">
    <property type="nucleotide sequence ID" value="NZ_CP063849.1"/>
</dbReference>
<keyword evidence="3" id="KW-1185">Reference proteome</keyword>
<dbReference type="Proteomes" id="UP000593892">
    <property type="component" value="Chromosome"/>
</dbReference>
<proteinExistence type="predicted"/>
<accession>A0A7S7NXU9</accession>
<keyword evidence="2" id="KW-0808">Transferase</keyword>
<keyword evidence="2" id="KW-0489">Methyltransferase</keyword>
<dbReference type="PANTHER" id="PTHR43861:SF1">
    <property type="entry name" value="TRANS-ACONITATE 2-METHYLTRANSFERASE"/>
    <property type="match status" value="1"/>
</dbReference>
<gene>
    <name evidence="2" type="ORF">IRI77_18125</name>
</gene>
<dbReference type="InterPro" id="IPR013216">
    <property type="entry name" value="Methyltransf_11"/>
</dbReference>
<protein>
    <submittedName>
        <fullName evidence="2">Methyltransferase domain-containing protein</fullName>
    </submittedName>
</protein>
<name>A0A7S7NXU9_PALFE</name>
<evidence type="ECO:0000259" key="1">
    <source>
        <dbReference type="Pfam" id="PF08241"/>
    </source>
</evidence>
<dbReference type="Gene3D" id="3.40.50.150">
    <property type="entry name" value="Vaccinia Virus protein VP39"/>
    <property type="match status" value="1"/>
</dbReference>